<dbReference type="InterPro" id="IPR006423">
    <property type="entry name" value="Lipo_e_P4"/>
</dbReference>
<reference evidence="2 3" key="1">
    <citation type="journal article" date="2014" name="PLoS ONE">
        <title>How to Kill the Honey Bee Larva: Genomic Potential and Virulence Mechanisms of Paenibacillus larvae.</title>
        <authorList>
            <person name="Djukic M."/>
            <person name="Brzuszkiewicz E."/>
            <person name="Funfhaus A."/>
            <person name="Voss J."/>
            <person name="Gollnow K."/>
            <person name="Poppinga L."/>
            <person name="Liesegang H."/>
            <person name="Garcia-Gonzalez E."/>
            <person name="Genersch E."/>
            <person name="Daniel R."/>
        </authorList>
    </citation>
    <scope>NUCLEOTIDE SEQUENCE [LARGE SCALE GENOMIC DNA]</scope>
    <source>
        <strain evidence="2 3">DSM 25430</strain>
    </source>
</reference>
<organism evidence="2 3">
    <name type="scientific">Paenibacillus larvae subsp. larvae DSM 25430</name>
    <dbReference type="NCBI Taxonomy" id="697284"/>
    <lineage>
        <taxon>Bacteria</taxon>
        <taxon>Bacillati</taxon>
        <taxon>Bacillota</taxon>
        <taxon>Bacilli</taxon>
        <taxon>Bacillales</taxon>
        <taxon>Paenibacillaceae</taxon>
        <taxon>Paenibacillus</taxon>
    </lineage>
</organism>
<dbReference type="InterPro" id="IPR036412">
    <property type="entry name" value="HAD-like_sf"/>
</dbReference>
<keyword evidence="1" id="KW-0732">Signal</keyword>
<proteinExistence type="predicted"/>
<dbReference type="eggNOG" id="COG2503">
    <property type="taxonomic scope" value="Bacteria"/>
</dbReference>
<dbReference type="PANTHER" id="PTHR31284">
    <property type="entry name" value="ACID PHOSPHATASE-LIKE PROTEIN"/>
    <property type="match status" value="1"/>
</dbReference>
<dbReference type="PANTHER" id="PTHR31284:SF10">
    <property type="entry name" value="ACID PHOSPHATASE-LIKE PROTEIN"/>
    <property type="match status" value="1"/>
</dbReference>
<gene>
    <name evidence="2" type="ORF">ERIC2_c19520</name>
</gene>
<evidence type="ECO:0000256" key="1">
    <source>
        <dbReference type="ARBA" id="ARBA00022729"/>
    </source>
</evidence>
<dbReference type="NCBIfam" id="TIGR01533">
    <property type="entry name" value="lipo_e_P4"/>
    <property type="match status" value="1"/>
</dbReference>
<dbReference type="Pfam" id="PF03767">
    <property type="entry name" value="Acid_phosphat_B"/>
    <property type="match status" value="1"/>
</dbReference>
<dbReference type="SUPFAM" id="SSF56784">
    <property type="entry name" value="HAD-like"/>
    <property type="match status" value="1"/>
</dbReference>
<dbReference type="GO" id="GO:0009279">
    <property type="term" value="C:cell outer membrane"/>
    <property type="evidence" value="ECO:0007669"/>
    <property type="project" value="InterPro"/>
</dbReference>
<dbReference type="SFLD" id="SFLDG01125">
    <property type="entry name" value="C1.1:_Acid_Phosphatase_Like"/>
    <property type="match status" value="1"/>
</dbReference>
<dbReference type="KEGG" id="plv:ERIC2_c19520"/>
<dbReference type="CDD" id="cd07534">
    <property type="entry name" value="HAD_CAP"/>
    <property type="match status" value="1"/>
</dbReference>
<dbReference type="InterPro" id="IPR023214">
    <property type="entry name" value="HAD_sf"/>
</dbReference>
<dbReference type="EMBL" id="CP003355">
    <property type="protein sequence ID" value="AHD05747.1"/>
    <property type="molecule type" value="Genomic_DNA"/>
</dbReference>
<name>V9W9G2_9BACL</name>
<dbReference type="Gene3D" id="3.40.50.1000">
    <property type="entry name" value="HAD superfamily/HAD-like"/>
    <property type="match status" value="1"/>
</dbReference>
<keyword evidence="3" id="KW-1185">Reference proteome</keyword>
<dbReference type="InterPro" id="IPR005519">
    <property type="entry name" value="Acid_phosphat_B-like"/>
</dbReference>
<dbReference type="PIRSF" id="PIRSF019271">
    <property type="entry name" value="Acid_Ptase_C"/>
    <property type="match status" value="1"/>
</dbReference>
<dbReference type="SFLD" id="SFLDS00003">
    <property type="entry name" value="Haloacid_Dehalogenase"/>
    <property type="match status" value="1"/>
</dbReference>
<sequence>MKAIFKLDIYEEDYYIMKIKKVMITFIYIAVLSASLAACSGTSEKNIPKEEKTKLTDQQLMADLWFQTAGETKALYYQGYNIGRLKLDTALAKGTNKKPAIILDLDETVLDNSPYQAMTVKEGKTYPYKWDEWIDKAESEALPGAIDFLKYAESKGVDIYYISDRRINQLDATIKNLEHVDAPQATKEHVLLKDPQEKGKEKRREIVSQKNDIVLLFCDNLSDFTDFDHKSVKERNNMVDETKEQFGDKYIIFPNPMYGNWESALYDYNSDKSDQEKIEIRQKNLKTFEAKQ</sequence>
<evidence type="ECO:0000313" key="3">
    <source>
        <dbReference type="Proteomes" id="UP000029431"/>
    </source>
</evidence>
<dbReference type="Proteomes" id="UP000029431">
    <property type="component" value="Chromosome"/>
</dbReference>
<accession>V9W9G2</accession>
<dbReference type="HOGENOM" id="CLU_052352_1_0_9"/>
<evidence type="ECO:0000313" key="2">
    <source>
        <dbReference type="EMBL" id="AHD05747.1"/>
    </source>
</evidence>
<dbReference type="AlphaFoldDB" id="V9W9G2"/>
<protein>
    <submittedName>
        <fullName evidence="2">Acid phosphatase</fullName>
    </submittedName>
</protein>
<dbReference type="PATRIC" id="fig|697284.3.peg.1873"/>